<evidence type="ECO:0000313" key="6">
    <source>
        <dbReference type="EMBL" id="QDL93054.1"/>
    </source>
</evidence>
<feature type="DNA-binding region" description="H-T-H motif" evidence="4">
    <location>
        <begin position="32"/>
        <end position="51"/>
    </location>
</feature>
<organism evidence="6 7">
    <name type="scientific">Paroceanicella profunda</name>
    <dbReference type="NCBI Taxonomy" id="2579971"/>
    <lineage>
        <taxon>Bacteria</taxon>
        <taxon>Pseudomonadati</taxon>
        <taxon>Pseudomonadota</taxon>
        <taxon>Alphaproteobacteria</taxon>
        <taxon>Rhodobacterales</taxon>
        <taxon>Paracoccaceae</taxon>
        <taxon>Paroceanicella</taxon>
    </lineage>
</organism>
<evidence type="ECO:0000256" key="3">
    <source>
        <dbReference type="ARBA" id="ARBA00023163"/>
    </source>
</evidence>
<evidence type="ECO:0000259" key="5">
    <source>
        <dbReference type="PROSITE" id="PS50977"/>
    </source>
</evidence>
<dbReference type="InterPro" id="IPR009057">
    <property type="entry name" value="Homeodomain-like_sf"/>
</dbReference>
<dbReference type="SUPFAM" id="SSF46689">
    <property type="entry name" value="Homeodomain-like"/>
    <property type="match status" value="1"/>
</dbReference>
<dbReference type="PANTHER" id="PTHR47506">
    <property type="entry name" value="TRANSCRIPTIONAL REGULATORY PROTEIN"/>
    <property type="match status" value="1"/>
</dbReference>
<dbReference type="OrthoDB" id="3218408at2"/>
<dbReference type="KEGG" id="ppru:FDP22_15445"/>
<feature type="domain" description="HTH tetR-type" evidence="5">
    <location>
        <begin position="9"/>
        <end position="69"/>
    </location>
</feature>
<dbReference type="PANTHER" id="PTHR47506:SF7">
    <property type="entry name" value="TRANSCRIPTIONAL REGULATORY PROTEIN"/>
    <property type="match status" value="1"/>
</dbReference>
<dbReference type="Gene3D" id="1.10.10.60">
    <property type="entry name" value="Homeodomain-like"/>
    <property type="match status" value="1"/>
</dbReference>
<name>A0A5B8FZC8_9RHOB</name>
<dbReference type="InterPro" id="IPR001647">
    <property type="entry name" value="HTH_TetR"/>
</dbReference>
<keyword evidence="2 4" id="KW-0238">DNA-binding</keyword>
<evidence type="ECO:0000256" key="4">
    <source>
        <dbReference type="PROSITE-ProRule" id="PRU00335"/>
    </source>
</evidence>
<dbReference type="Gene3D" id="1.10.357.10">
    <property type="entry name" value="Tetracycline Repressor, domain 2"/>
    <property type="match status" value="1"/>
</dbReference>
<accession>A0A5B8FZC8</accession>
<evidence type="ECO:0000256" key="1">
    <source>
        <dbReference type="ARBA" id="ARBA00023015"/>
    </source>
</evidence>
<dbReference type="EMBL" id="CP040818">
    <property type="protein sequence ID" value="QDL93054.1"/>
    <property type="molecule type" value="Genomic_DNA"/>
</dbReference>
<dbReference type="Pfam" id="PF00440">
    <property type="entry name" value="TetR_N"/>
    <property type="match status" value="1"/>
</dbReference>
<dbReference type="PRINTS" id="PR00455">
    <property type="entry name" value="HTHTETR"/>
</dbReference>
<dbReference type="Proteomes" id="UP000305888">
    <property type="component" value="Chromosome"/>
</dbReference>
<evidence type="ECO:0000313" key="7">
    <source>
        <dbReference type="Proteomes" id="UP000305888"/>
    </source>
</evidence>
<dbReference type="InterPro" id="IPR036271">
    <property type="entry name" value="Tet_transcr_reg_TetR-rel_C_sf"/>
</dbReference>
<dbReference type="PROSITE" id="PS50977">
    <property type="entry name" value="HTH_TETR_2"/>
    <property type="match status" value="1"/>
</dbReference>
<reference evidence="6 7" key="1">
    <citation type="submission" date="2019-06" db="EMBL/GenBank/DDBJ databases">
        <title>Genome sequence of Rhodobacteraceae bacterium D4M1.</title>
        <authorList>
            <person name="Cao J."/>
        </authorList>
    </citation>
    <scope>NUCLEOTIDE SEQUENCE [LARGE SCALE GENOMIC DNA]</scope>
    <source>
        <strain evidence="6 7">D4M1</strain>
    </source>
</reference>
<protein>
    <submittedName>
        <fullName evidence="6">TetR/AcrR family transcriptional regulator</fullName>
    </submittedName>
</protein>
<keyword evidence="3" id="KW-0804">Transcription</keyword>
<proteinExistence type="predicted"/>
<gene>
    <name evidence="6" type="ORF">FDP22_15445</name>
</gene>
<keyword evidence="1" id="KW-0805">Transcription regulation</keyword>
<keyword evidence="7" id="KW-1185">Reference proteome</keyword>
<sequence length="191" mass="20352">MRVSNRQAQENRNRVIDVAAARIRERGIDGTGIADLMKAAGLTHGGFYKQFRSKDDLVLQAVSRAIDSATAEIDARISGADDPLAALVRFYVSPEHRDAPARGCSLASLATDTARSDDPALRALMGDLVARYLSLLTSLADDASDDPRRQAISTLAGMIGALVLSRAVPDPALSDEILQVVAEDLSHGREG</sequence>
<evidence type="ECO:0000256" key="2">
    <source>
        <dbReference type="ARBA" id="ARBA00023125"/>
    </source>
</evidence>
<dbReference type="GO" id="GO:0003677">
    <property type="term" value="F:DNA binding"/>
    <property type="evidence" value="ECO:0007669"/>
    <property type="project" value="UniProtKB-UniRule"/>
</dbReference>
<dbReference type="AlphaFoldDB" id="A0A5B8FZC8"/>
<dbReference type="SUPFAM" id="SSF48498">
    <property type="entry name" value="Tetracyclin repressor-like, C-terminal domain"/>
    <property type="match status" value="1"/>
</dbReference>